<evidence type="ECO:0000313" key="12">
    <source>
        <dbReference type="Proteomes" id="UP000326364"/>
    </source>
</evidence>
<evidence type="ECO:0000256" key="5">
    <source>
        <dbReference type="ARBA" id="ARBA00022989"/>
    </source>
</evidence>
<dbReference type="GO" id="GO:0016413">
    <property type="term" value="F:O-acetyltransferase activity"/>
    <property type="evidence" value="ECO:0007669"/>
    <property type="project" value="TreeGrafter"/>
</dbReference>
<keyword evidence="4 7" id="KW-0812">Transmembrane</keyword>
<evidence type="ECO:0000313" key="9">
    <source>
        <dbReference type="EMBL" id="KAA9015445.1"/>
    </source>
</evidence>
<comment type="similarity">
    <text evidence="2">Belongs to the acyltransferase 3 family.</text>
</comment>
<keyword evidence="6 7" id="KW-0472">Membrane</keyword>
<keyword evidence="10" id="KW-0808">Transferase</keyword>
<keyword evidence="5 7" id="KW-1133">Transmembrane helix</keyword>
<dbReference type="EMBL" id="VYQB01000010">
    <property type="protein sequence ID" value="KAA9015445.1"/>
    <property type="molecule type" value="Genomic_DNA"/>
</dbReference>
<feature type="transmembrane region" description="Helical" evidence="7">
    <location>
        <begin position="30"/>
        <end position="53"/>
    </location>
</feature>
<dbReference type="PANTHER" id="PTHR40074">
    <property type="entry name" value="O-ACETYLTRANSFERASE WECH"/>
    <property type="match status" value="1"/>
</dbReference>
<proteinExistence type="inferred from homology"/>
<name>A0A5J5I1V3_9SPHN</name>
<feature type="transmembrane region" description="Helical" evidence="7">
    <location>
        <begin position="172"/>
        <end position="192"/>
    </location>
</feature>
<dbReference type="AlphaFoldDB" id="A0A5J5I1V3"/>
<dbReference type="EMBL" id="VYQA01000008">
    <property type="protein sequence ID" value="KAA9029409.1"/>
    <property type="molecule type" value="Genomic_DNA"/>
</dbReference>
<feature type="transmembrane region" description="Helical" evidence="7">
    <location>
        <begin position="316"/>
        <end position="335"/>
    </location>
</feature>
<feature type="domain" description="Acyltransferase 3" evidence="8">
    <location>
        <begin position="28"/>
        <end position="330"/>
    </location>
</feature>
<dbReference type="GO" id="GO:0005886">
    <property type="term" value="C:plasma membrane"/>
    <property type="evidence" value="ECO:0007669"/>
    <property type="project" value="UniProtKB-SubCell"/>
</dbReference>
<dbReference type="PANTHER" id="PTHR40074:SF2">
    <property type="entry name" value="O-ACETYLTRANSFERASE WECH"/>
    <property type="match status" value="1"/>
</dbReference>
<evidence type="ECO:0000259" key="8">
    <source>
        <dbReference type="Pfam" id="PF01757"/>
    </source>
</evidence>
<dbReference type="Pfam" id="PF01757">
    <property type="entry name" value="Acyl_transf_3"/>
    <property type="match status" value="1"/>
</dbReference>
<organism evidence="10 11">
    <name type="scientific">Sphingobium limneticum</name>
    <dbReference type="NCBI Taxonomy" id="1007511"/>
    <lineage>
        <taxon>Bacteria</taxon>
        <taxon>Pseudomonadati</taxon>
        <taxon>Pseudomonadota</taxon>
        <taxon>Alphaproteobacteria</taxon>
        <taxon>Sphingomonadales</taxon>
        <taxon>Sphingomonadaceae</taxon>
        <taxon>Sphingobium</taxon>
    </lineage>
</organism>
<protein>
    <submittedName>
        <fullName evidence="10">Acyltransferase</fullName>
    </submittedName>
</protein>
<evidence type="ECO:0000256" key="3">
    <source>
        <dbReference type="ARBA" id="ARBA00022475"/>
    </source>
</evidence>
<evidence type="ECO:0000256" key="6">
    <source>
        <dbReference type="ARBA" id="ARBA00023136"/>
    </source>
</evidence>
<feature type="transmembrane region" description="Helical" evidence="7">
    <location>
        <begin position="139"/>
        <end position="160"/>
    </location>
</feature>
<dbReference type="InterPro" id="IPR002656">
    <property type="entry name" value="Acyl_transf_3_dom"/>
</dbReference>
<evidence type="ECO:0000256" key="1">
    <source>
        <dbReference type="ARBA" id="ARBA00004651"/>
    </source>
</evidence>
<accession>A0A5J5I1V3</accession>
<comment type="caution">
    <text evidence="10">The sequence shown here is derived from an EMBL/GenBank/DDBJ whole genome shotgun (WGS) entry which is preliminary data.</text>
</comment>
<dbReference type="Proteomes" id="UP000326364">
    <property type="component" value="Unassembled WGS sequence"/>
</dbReference>
<keyword evidence="12" id="KW-1185">Reference proteome</keyword>
<evidence type="ECO:0000256" key="2">
    <source>
        <dbReference type="ARBA" id="ARBA00007400"/>
    </source>
</evidence>
<reference evidence="11 12" key="1">
    <citation type="submission" date="2019-09" db="EMBL/GenBank/DDBJ databases">
        <authorList>
            <person name="Feng G."/>
        </authorList>
    </citation>
    <scope>NUCLEOTIDE SEQUENCE [LARGE SCALE GENOMIC DNA]</scope>
    <source>
        <strain evidence="10 11">KACC 19283</strain>
        <strain evidence="9 12">KACC 19284</strain>
    </source>
</reference>
<feature type="transmembrane region" description="Helical" evidence="7">
    <location>
        <begin position="224"/>
        <end position="244"/>
    </location>
</feature>
<gene>
    <name evidence="10" type="ORF">F4U95_12855</name>
    <name evidence="9" type="ORF">F4U96_14685</name>
</gene>
<feature type="transmembrane region" description="Helical" evidence="7">
    <location>
        <begin position="101"/>
        <end position="119"/>
    </location>
</feature>
<keyword evidence="10" id="KW-0012">Acyltransferase</keyword>
<feature type="transmembrane region" description="Helical" evidence="7">
    <location>
        <begin position="256"/>
        <end position="273"/>
    </location>
</feature>
<comment type="subcellular location">
    <subcellularLocation>
        <location evidence="1">Cell membrane</location>
        <topology evidence="1">Multi-pass membrane protein</topology>
    </subcellularLocation>
</comment>
<keyword evidence="3" id="KW-1003">Cell membrane</keyword>
<dbReference type="GO" id="GO:0009246">
    <property type="term" value="P:enterobacterial common antigen biosynthetic process"/>
    <property type="evidence" value="ECO:0007669"/>
    <property type="project" value="TreeGrafter"/>
</dbReference>
<evidence type="ECO:0000313" key="10">
    <source>
        <dbReference type="EMBL" id="KAA9029409.1"/>
    </source>
</evidence>
<evidence type="ECO:0000256" key="4">
    <source>
        <dbReference type="ARBA" id="ARBA00022692"/>
    </source>
</evidence>
<evidence type="ECO:0000256" key="7">
    <source>
        <dbReference type="SAM" id="Phobius"/>
    </source>
</evidence>
<evidence type="ECO:0000313" key="11">
    <source>
        <dbReference type="Proteomes" id="UP000325933"/>
    </source>
</evidence>
<feature type="transmembrane region" description="Helical" evidence="7">
    <location>
        <begin position="285"/>
        <end position="304"/>
    </location>
</feature>
<dbReference type="Proteomes" id="UP000325933">
    <property type="component" value="Unassembled WGS sequence"/>
</dbReference>
<sequence>MPGGRSMDSGGNDRPIADRTSHQPIEEIRVLATLLLVIYHVIGGEGTGLALSYPHPLRIFADMLADFRMPAFAFVAGFVYALRPPRLTGLGAFYAGKLRRIAVPGLIAAFGFETIALFLDSMGMTFGWMIPPDQIWRLLIFPYIHFWFLQAILSLFAVVGLMDAATGYRRHLWLLATATLLALSGLKLPPYFSLDQAAGLAPFFILGICVHRGAAWVDAHRRPLTLTALMVMLICLCWKSWSYTQTGMIDLDRRDIETLAMGAALCTLLIFYLPTHPWAKSIGRITFTIYLYHVLGTAAVRIALNKVGIDMLPVHLLLGVIAGLMLPAAIHLVAAHHPLSSRLLLGIKSAKKPVAPLSASPSLDTVSTLAAEHSG</sequence>